<dbReference type="GO" id="GO:0022857">
    <property type="term" value="F:transmembrane transporter activity"/>
    <property type="evidence" value="ECO:0007669"/>
    <property type="project" value="InterPro"/>
</dbReference>
<evidence type="ECO:0000256" key="5">
    <source>
        <dbReference type="ARBA" id="ARBA00023136"/>
    </source>
</evidence>
<keyword evidence="4 6" id="KW-1133">Transmembrane helix</keyword>
<dbReference type="OrthoDB" id="642067at2759"/>
<keyword evidence="3 6" id="KW-0812">Transmembrane</keyword>
<organism evidence="8 9">
    <name type="scientific">Thalictrum thalictroides</name>
    <name type="common">Rue-anemone</name>
    <name type="synonym">Anemone thalictroides</name>
    <dbReference type="NCBI Taxonomy" id="46969"/>
    <lineage>
        <taxon>Eukaryota</taxon>
        <taxon>Viridiplantae</taxon>
        <taxon>Streptophyta</taxon>
        <taxon>Embryophyta</taxon>
        <taxon>Tracheophyta</taxon>
        <taxon>Spermatophyta</taxon>
        <taxon>Magnoliopsida</taxon>
        <taxon>Ranunculales</taxon>
        <taxon>Ranunculaceae</taxon>
        <taxon>Thalictroideae</taxon>
        <taxon>Thalictrum</taxon>
    </lineage>
</organism>
<reference evidence="8 9" key="1">
    <citation type="submission" date="2020-06" db="EMBL/GenBank/DDBJ databases">
        <title>Transcriptomic and genomic resources for Thalictrum thalictroides and T. hernandezii: Facilitating candidate gene discovery in an emerging model plant lineage.</title>
        <authorList>
            <person name="Arias T."/>
            <person name="Riano-Pachon D.M."/>
            <person name="Di Stilio V.S."/>
        </authorList>
    </citation>
    <scope>NUCLEOTIDE SEQUENCE [LARGE SCALE GENOMIC DNA]</scope>
    <source>
        <strain evidence="9">cv. WT478/WT964</strain>
        <tissue evidence="8">Leaves</tissue>
    </source>
</reference>
<comment type="subcellular location">
    <subcellularLocation>
        <location evidence="1 6">Membrane</location>
        <topology evidence="1 6">Multi-pass membrane protein</topology>
    </subcellularLocation>
</comment>
<evidence type="ECO:0000256" key="1">
    <source>
        <dbReference type="ARBA" id="ARBA00004141"/>
    </source>
</evidence>
<feature type="transmembrane region" description="Helical" evidence="6">
    <location>
        <begin position="109"/>
        <end position="131"/>
    </location>
</feature>
<dbReference type="Pfam" id="PF00892">
    <property type="entry name" value="EamA"/>
    <property type="match status" value="2"/>
</dbReference>
<dbReference type="EMBL" id="JABWDY010009891">
    <property type="protein sequence ID" value="KAF5201093.1"/>
    <property type="molecule type" value="Genomic_DNA"/>
</dbReference>
<dbReference type="GO" id="GO:0016020">
    <property type="term" value="C:membrane"/>
    <property type="evidence" value="ECO:0007669"/>
    <property type="project" value="UniProtKB-SubCell"/>
</dbReference>
<keyword evidence="9" id="KW-1185">Reference proteome</keyword>
<evidence type="ECO:0000313" key="8">
    <source>
        <dbReference type="EMBL" id="KAF5201093.1"/>
    </source>
</evidence>
<feature type="transmembrane region" description="Helical" evidence="6">
    <location>
        <begin position="15"/>
        <end position="40"/>
    </location>
</feature>
<feature type="transmembrane region" description="Helical" evidence="6">
    <location>
        <begin position="80"/>
        <end position="103"/>
    </location>
</feature>
<dbReference type="Gene3D" id="1.10.3730.20">
    <property type="match status" value="1"/>
</dbReference>
<dbReference type="InterPro" id="IPR000620">
    <property type="entry name" value="EamA_dom"/>
</dbReference>
<name>A0A7J6WVL1_THATH</name>
<dbReference type="InterPro" id="IPR037185">
    <property type="entry name" value="EmrE-like"/>
</dbReference>
<feature type="domain" description="EamA" evidence="7">
    <location>
        <begin position="16"/>
        <end position="159"/>
    </location>
</feature>
<evidence type="ECO:0000259" key="7">
    <source>
        <dbReference type="Pfam" id="PF00892"/>
    </source>
</evidence>
<protein>
    <recommendedName>
        <fullName evidence="6">WAT1-related protein</fullName>
    </recommendedName>
</protein>
<dbReference type="InterPro" id="IPR030184">
    <property type="entry name" value="WAT1-related"/>
</dbReference>
<feature type="transmembrane region" description="Helical" evidence="6">
    <location>
        <begin position="143"/>
        <end position="165"/>
    </location>
</feature>
<accession>A0A7J6WVL1</accession>
<evidence type="ECO:0000256" key="3">
    <source>
        <dbReference type="ARBA" id="ARBA00022692"/>
    </source>
</evidence>
<dbReference type="PANTHER" id="PTHR31218">
    <property type="entry name" value="WAT1-RELATED PROTEIN"/>
    <property type="match status" value="1"/>
</dbReference>
<comment type="similarity">
    <text evidence="2 6">Belongs to the drug/metabolite transporter (DMT) superfamily. Plant drug/metabolite exporter (P-DME) (TC 2.A.7.4) family.</text>
</comment>
<evidence type="ECO:0000256" key="2">
    <source>
        <dbReference type="ARBA" id="ARBA00007635"/>
    </source>
</evidence>
<feature type="transmembrane region" description="Helical" evidence="6">
    <location>
        <begin position="46"/>
        <end position="68"/>
    </location>
</feature>
<feature type="transmembrane region" description="Helical" evidence="6">
    <location>
        <begin position="281"/>
        <end position="302"/>
    </location>
</feature>
<comment type="caution">
    <text evidence="8">The sequence shown here is derived from an EMBL/GenBank/DDBJ whole genome shotgun (WGS) entry which is preliminary data.</text>
</comment>
<gene>
    <name evidence="8" type="ORF">FRX31_009325</name>
</gene>
<evidence type="ECO:0000313" key="9">
    <source>
        <dbReference type="Proteomes" id="UP000554482"/>
    </source>
</evidence>
<feature type="domain" description="EamA" evidence="7">
    <location>
        <begin position="186"/>
        <end position="325"/>
    </location>
</feature>
<dbReference type="Proteomes" id="UP000554482">
    <property type="component" value="Unassembled WGS sequence"/>
</dbReference>
<keyword evidence="5 6" id="KW-0472">Membrane</keyword>
<dbReference type="SUPFAM" id="SSF103481">
    <property type="entry name" value="Multidrug resistance efflux transporter EmrE"/>
    <property type="match status" value="2"/>
</dbReference>
<feature type="transmembrane region" description="Helical" evidence="6">
    <location>
        <begin position="256"/>
        <end position="274"/>
    </location>
</feature>
<feature type="transmembrane region" description="Helical" evidence="6">
    <location>
        <begin position="308"/>
        <end position="327"/>
    </location>
</feature>
<evidence type="ECO:0000256" key="4">
    <source>
        <dbReference type="ARBA" id="ARBA00022989"/>
    </source>
</evidence>
<evidence type="ECO:0000256" key="6">
    <source>
        <dbReference type="RuleBase" id="RU363077"/>
    </source>
</evidence>
<sequence length="409" mass="44680">MFGIGLMKIEALEELGVLFGLISVQLAFALYGILMGYIMSIGISPLFLIIFGNFTTSFFFFPISVYFERKQWPRNLSLKLLGQLLLISFAGGSLFQMLMLYGVKKTSPALASVMPNLAPGFIFIIASVFRFEKVDMKCFYSRVKIIGTLGCILGAILMSSMHSNASSSISHKTEPNSKALDHERIIGTLCLLAAVIVMSFNIILQAATLGNFPAPMSLNSITSFLGAVFTVILQLITEHRLEFGSPLLNAGNLLGYALLGGIVCGACSSFQTWAMKKKGPVYVSTLSPIGTVFSVILSSLTLGDSVTFASLVGMLLMFMGLYSVLWAKKKEDFIVEDQEIPKVYETKKPLLRQGYGSIVRNSEADTMFAYSGSIPSRSVVMQELMAVEVRMKICAGLEVKNLEVHSESL</sequence>
<proteinExistence type="inferred from homology"/>
<dbReference type="AlphaFoldDB" id="A0A7J6WVL1"/>
<feature type="transmembrane region" description="Helical" evidence="6">
    <location>
        <begin position="185"/>
        <end position="204"/>
    </location>
</feature>
<feature type="transmembrane region" description="Helical" evidence="6">
    <location>
        <begin position="216"/>
        <end position="236"/>
    </location>
</feature>